<comment type="similarity">
    <text evidence="1">Belongs to the V-ATPase F subunit family.</text>
</comment>
<reference evidence="6" key="2">
    <citation type="submission" date="2015-07" db="EMBL/GenBank/DDBJ databases">
        <title>Contrasting host-pathogen interactions and genome evolution in two generalist and specialist microsporidian pathogens of mosquitoes.</title>
        <authorList>
            <consortium name="The Broad Institute Genomics Platform"/>
            <consortium name="The Broad Institute Genome Sequencing Center for Infectious Disease"/>
            <person name="Cuomo C.A."/>
            <person name="Sanscrainte N.D."/>
            <person name="Goldberg J.M."/>
            <person name="Heiman D."/>
            <person name="Young S."/>
            <person name="Zeng Q."/>
            <person name="Becnel J.J."/>
            <person name="Birren B.W."/>
        </authorList>
    </citation>
    <scope>NUCLEOTIDE SEQUENCE [LARGE SCALE GENOMIC DNA]</scope>
    <source>
        <strain evidence="6">USNM 41457</strain>
    </source>
</reference>
<dbReference type="InterPro" id="IPR036906">
    <property type="entry name" value="ATPase_V1_fsu_sf"/>
</dbReference>
<dbReference type="STRING" id="1003232.J9D7H6"/>
<evidence type="ECO:0000313" key="6">
    <source>
        <dbReference type="Proteomes" id="UP000003163"/>
    </source>
</evidence>
<protein>
    <recommendedName>
        <fullName evidence="7">V-type ATPase, F subunit</fullName>
    </recommendedName>
</protein>
<dbReference type="PANTHER" id="PTHR13861">
    <property type="entry name" value="VACUOLAR ATP SYNTHASE SUBUNIT F"/>
    <property type="match status" value="1"/>
</dbReference>
<dbReference type="PANTHER" id="PTHR13861:SF2">
    <property type="entry name" value="V-TYPE PROTON ATPASE SUBUNIT F"/>
    <property type="match status" value="1"/>
</dbReference>
<name>J9D7H6_EDHAE</name>
<gene>
    <name evidence="5" type="ORF">EDEG_00205</name>
</gene>
<keyword evidence="4" id="KW-0406">Ion transport</keyword>
<dbReference type="OrthoDB" id="10261947at2759"/>
<organism evidence="5 6">
    <name type="scientific">Edhazardia aedis (strain USNM 41457)</name>
    <name type="common">Microsporidian parasite</name>
    <dbReference type="NCBI Taxonomy" id="1003232"/>
    <lineage>
        <taxon>Eukaryota</taxon>
        <taxon>Fungi</taxon>
        <taxon>Fungi incertae sedis</taxon>
        <taxon>Microsporidia</taxon>
        <taxon>Edhazardia</taxon>
    </lineage>
</organism>
<dbReference type="InParanoid" id="J9D7H6"/>
<dbReference type="VEuPathDB" id="MicrosporidiaDB:EDEG_00205"/>
<keyword evidence="6" id="KW-1185">Reference proteome</keyword>
<dbReference type="GO" id="GO:0016020">
    <property type="term" value="C:membrane"/>
    <property type="evidence" value="ECO:0007669"/>
    <property type="project" value="TreeGrafter"/>
</dbReference>
<evidence type="ECO:0000256" key="2">
    <source>
        <dbReference type="ARBA" id="ARBA00022448"/>
    </source>
</evidence>
<comment type="caution">
    <text evidence="5">The sequence shown here is derived from an EMBL/GenBank/DDBJ whole genome shotgun (WGS) entry which is preliminary data.</text>
</comment>
<evidence type="ECO:0000313" key="5">
    <source>
        <dbReference type="EMBL" id="EJW03474.1"/>
    </source>
</evidence>
<reference evidence="5 6" key="1">
    <citation type="submission" date="2011-08" db="EMBL/GenBank/DDBJ databases">
        <authorList>
            <person name="Liu Z.J."/>
            <person name="Shi F.L."/>
            <person name="Lu J.Q."/>
            <person name="Li M."/>
            <person name="Wang Z.L."/>
        </authorList>
    </citation>
    <scope>NUCLEOTIDE SEQUENCE [LARGE SCALE GENOMIC DNA]</scope>
    <source>
        <strain evidence="5 6">USNM 41457</strain>
    </source>
</reference>
<dbReference type="HOGENOM" id="CLU_135754_0_1_1"/>
<proteinExistence type="inferred from homology"/>
<evidence type="ECO:0008006" key="7">
    <source>
        <dbReference type="Google" id="ProtNLM"/>
    </source>
</evidence>
<dbReference type="Proteomes" id="UP000003163">
    <property type="component" value="Unassembled WGS sequence"/>
</dbReference>
<dbReference type="EMBL" id="AFBI03000002">
    <property type="protein sequence ID" value="EJW03474.1"/>
    <property type="molecule type" value="Genomic_DNA"/>
</dbReference>
<dbReference type="InterPro" id="IPR008218">
    <property type="entry name" value="ATPase_V1-cplx_f_g_su"/>
</dbReference>
<keyword evidence="3" id="KW-0375">Hydrogen ion transport</keyword>
<dbReference type="AlphaFoldDB" id="J9D7H6"/>
<accession>J9D7H6</accession>
<evidence type="ECO:0000256" key="3">
    <source>
        <dbReference type="ARBA" id="ARBA00022781"/>
    </source>
</evidence>
<keyword evidence="2" id="KW-0813">Transport</keyword>
<sequence length="97" mass="10964">MNTRRLIAIISDDETLTGFSLTGLENPKKQPVFFSVNDETPEEDLLKIYRDIMARDDVAVLFIADFALAKISIFLENEPKKLLPSIMEIPSKFGFGI</sequence>
<evidence type="ECO:0000256" key="1">
    <source>
        <dbReference type="ARBA" id="ARBA00010148"/>
    </source>
</evidence>
<dbReference type="SUPFAM" id="SSF159468">
    <property type="entry name" value="AtpF-like"/>
    <property type="match status" value="1"/>
</dbReference>
<dbReference type="Pfam" id="PF01990">
    <property type="entry name" value="ATP-synt_F"/>
    <property type="match status" value="1"/>
</dbReference>
<dbReference type="FunCoup" id="J9D7H6">
    <property type="interactions" value="86"/>
</dbReference>
<evidence type="ECO:0000256" key="4">
    <source>
        <dbReference type="ARBA" id="ARBA00023065"/>
    </source>
</evidence>
<dbReference type="GO" id="GO:0046961">
    <property type="term" value="F:proton-transporting ATPase activity, rotational mechanism"/>
    <property type="evidence" value="ECO:0007669"/>
    <property type="project" value="InterPro"/>
</dbReference>
<dbReference type="Gene3D" id="3.40.50.10580">
    <property type="entry name" value="ATPase, V1 complex, subunit F"/>
    <property type="match status" value="1"/>
</dbReference>